<evidence type="ECO:0000313" key="1">
    <source>
        <dbReference type="EMBL" id="SHJ34251.1"/>
    </source>
</evidence>
<organism evidence="1 2">
    <name type="scientific">Malonomonas rubra DSM 5091</name>
    <dbReference type="NCBI Taxonomy" id="1122189"/>
    <lineage>
        <taxon>Bacteria</taxon>
        <taxon>Pseudomonadati</taxon>
        <taxon>Thermodesulfobacteriota</taxon>
        <taxon>Desulfuromonadia</taxon>
        <taxon>Desulfuromonadales</taxon>
        <taxon>Geopsychrobacteraceae</taxon>
        <taxon>Malonomonas</taxon>
    </lineage>
</organism>
<dbReference type="EMBL" id="FQZT01000007">
    <property type="protein sequence ID" value="SHJ34251.1"/>
    <property type="molecule type" value="Genomic_DNA"/>
</dbReference>
<sequence>MVDGFEGKKPDLDWSQVRETVSMLNLAVAQLEKTMSDGHESVDTLTETFASLIGGIQAIGMAADNLPETPEKQTIQANVEPAKEKINNAIIAFQFYDKLSQRLAHVSNSLAELGKLVETPTRLYNPYEWHGLQAMIKSKYTIEQDRIMFDAILNGATVAEALALAKEKGRDEPTDIELF</sequence>
<reference evidence="1 2" key="1">
    <citation type="submission" date="2016-11" db="EMBL/GenBank/DDBJ databases">
        <authorList>
            <person name="Jaros S."/>
            <person name="Januszkiewicz K."/>
            <person name="Wedrychowicz H."/>
        </authorList>
    </citation>
    <scope>NUCLEOTIDE SEQUENCE [LARGE SCALE GENOMIC DNA]</scope>
    <source>
        <strain evidence="1 2">DSM 5091</strain>
    </source>
</reference>
<dbReference type="Proteomes" id="UP000184171">
    <property type="component" value="Unassembled WGS sequence"/>
</dbReference>
<dbReference type="AlphaFoldDB" id="A0A1M6IIF7"/>
<name>A0A1M6IIF7_MALRU</name>
<evidence type="ECO:0008006" key="3">
    <source>
        <dbReference type="Google" id="ProtNLM"/>
    </source>
</evidence>
<evidence type="ECO:0000313" key="2">
    <source>
        <dbReference type="Proteomes" id="UP000184171"/>
    </source>
</evidence>
<gene>
    <name evidence="1" type="ORF">SAMN02745165_02122</name>
</gene>
<protein>
    <recommendedName>
        <fullName evidence="3">Chemotaxis protein CheZ</fullName>
    </recommendedName>
</protein>
<proteinExistence type="predicted"/>
<keyword evidence="2" id="KW-1185">Reference proteome</keyword>
<dbReference type="OrthoDB" id="1530at2"/>
<dbReference type="RefSeq" id="WP_072908698.1">
    <property type="nucleotide sequence ID" value="NZ_FQZT01000007.1"/>
</dbReference>
<accession>A0A1M6IIF7</accession>
<dbReference type="STRING" id="1122189.SAMN02745165_02122"/>